<dbReference type="SUPFAM" id="SSF52374">
    <property type="entry name" value="Nucleotidylyl transferase"/>
    <property type="match status" value="1"/>
</dbReference>
<feature type="binding site" evidence="9">
    <location>
        <begin position="266"/>
        <end position="267"/>
    </location>
    <ligand>
        <name>ATP</name>
        <dbReference type="ChEBI" id="CHEBI:30616"/>
    </ligand>
</feature>
<feature type="binding site" evidence="9">
    <location>
        <position position="236"/>
    </location>
    <ligand>
        <name>ATP</name>
        <dbReference type="ChEBI" id="CHEBI:30616"/>
    </ligand>
</feature>
<evidence type="ECO:0000256" key="5">
    <source>
        <dbReference type="ARBA" id="ARBA00022840"/>
    </source>
</evidence>
<keyword evidence="7 9" id="KW-0030">Aminoacyl-tRNA synthetase</keyword>
<dbReference type="EC" id="6.1.1.18" evidence="9"/>
<evidence type="ECO:0000256" key="3">
    <source>
        <dbReference type="ARBA" id="ARBA00022598"/>
    </source>
</evidence>
<dbReference type="FunFam" id="2.40.240.10:FF:000001">
    <property type="entry name" value="Glutamine--tRNA ligase"/>
    <property type="match status" value="1"/>
</dbReference>
<evidence type="ECO:0000259" key="11">
    <source>
        <dbReference type="Pfam" id="PF00749"/>
    </source>
</evidence>
<dbReference type="GO" id="GO:0005829">
    <property type="term" value="C:cytosol"/>
    <property type="evidence" value="ECO:0007669"/>
    <property type="project" value="TreeGrafter"/>
</dbReference>
<dbReference type="InterPro" id="IPR011035">
    <property type="entry name" value="Ribosomal_bL25/Gln-tRNA_synth"/>
</dbReference>
<dbReference type="Gene3D" id="2.40.240.10">
    <property type="entry name" value="Ribosomal Protein L25, Chain P"/>
    <property type="match status" value="2"/>
</dbReference>
<dbReference type="RefSeq" id="WP_110447027.1">
    <property type="nucleotide sequence ID" value="NZ_CP132381.1"/>
</dbReference>
<dbReference type="GO" id="GO:0004819">
    <property type="term" value="F:glutamine-tRNA ligase activity"/>
    <property type="evidence" value="ECO:0007669"/>
    <property type="project" value="UniProtKB-UniRule"/>
</dbReference>
<dbReference type="EMBL" id="QGLO01000003">
    <property type="protein sequence ID" value="PXY92738.1"/>
    <property type="molecule type" value="Genomic_DNA"/>
</dbReference>
<dbReference type="GO" id="GO:0006425">
    <property type="term" value="P:glutaminyl-tRNA aminoacylation"/>
    <property type="evidence" value="ECO:0007669"/>
    <property type="project" value="UniProtKB-UniRule"/>
</dbReference>
<dbReference type="HAMAP" id="MF_00126">
    <property type="entry name" value="Gln_tRNA_synth"/>
    <property type="match status" value="1"/>
</dbReference>
<dbReference type="FunFam" id="3.40.50.620:FF:000037">
    <property type="entry name" value="Glutamine--tRNA ligase cytoplasmic"/>
    <property type="match status" value="1"/>
</dbReference>
<dbReference type="InterPro" id="IPR000924">
    <property type="entry name" value="Glu/Gln-tRNA-synth"/>
</dbReference>
<dbReference type="InterPro" id="IPR020058">
    <property type="entry name" value="Glu/Gln-tRNA-synth_Ib_cat-dom"/>
</dbReference>
<dbReference type="OrthoDB" id="9801560at2"/>
<evidence type="ECO:0000259" key="12">
    <source>
        <dbReference type="Pfam" id="PF03950"/>
    </source>
</evidence>
<evidence type="ECO:0000313" key="15">
    <source>
        <dbReference type="Proteomes" id="UP000247673"/>
    </source>
</evidence>
<accession>A0A2V4DT58</accession>
<dbReference type="AlphaFoldDB" id="A0A2V4DT58"/>
<gene>
    <name evidence="9" type="primary">glnS</name>
    <name evidence="14" type="ORF">DKK78_01280</name>
</gene>
<dbReference type="Pfam" id="PF00749">
    <property type="entry name" value="tRNA-synt_1c"/>
    <property type="match status" value="1"/>
</dbReference>
<dbReference type="Pfam" id="PF03950">
    <property type="entry name" value="tRNA-synt_1c_C"/>
    <property type="match status" value="1"/>
</dbReference>
<dbReference type="Proteomes" id="UP000247673">
    <property type="component" value="Unassembled WGS sequence"/>
</dbReference>
<evidence type="ECO:0000256" key="1">
    <source>
        <dbReference type="ARBA" id="ARBA00005594"/>
    </source>
</evidence>
<dbReference type="Pfam" id="PF20974">
    <property type="entry name" value="tRNA-synt_1c_C2"/>
    <property type="match status" value="1"/>
</dbReference>
<dbReference type="Gene3D" id="1.10.1160.10">
    <property type="entry name" value="Glutamyl-trna Synthetase, Domain 2"/>
    <property type="match status" value="1"/>
</dbReference>
<comment type="similarity">
    <text evidence="1 9 10">Belongs to the class-I aminoacyl-tRNA synthetase family.</text>
</comment>
<reference evidence="14 15" key="1">
    <citation type="submission" date="2018-05" db="EMBL/GenBank/DDBJ databases">
        <title>Reference genomes for bee gut microbiota database.</title>
        <authorList>
            <person name="Ellegaard K.M."/>
        </authorList>
    </citation>
    <scope>NUCLEOTIDE SEQUENCE [LARGE SCALE GENOMIC DNA]</scope>
    <source>
        <strain evidence="14 15">ESL0172</strain>
    </source>
</reference>
<proteinExistence type="inferred from homology"/>
<evidence type="ECO:0000256" key="2">
    <source>
        <dbReference type="ARBA" id="ARBA00022490"/>
    </source>
</evidence>
<comment type="subunit">
    <text evidence="9">Monomer.</text>
</comment>
<evidence type="ECO:0000256" key="9">
    <source>
        <dbReference type="HAMAP-Rule" id="MF_00126"/>
    </source>
</evidence>
<feature type="binding site" evidence="9">
    <location>
        <position position="72"/>
    </location>
    <ligand>
        <name>L-glutamine</name>
        <dbReference type="ChEBI" id="CHEBI:58359"/>
    </ligand>
</feature>
<comment type="caution">
    <text evidence="14">The sequence shown here is derived from an EMBL/GenBank/DDBJ whole genome shotgun (WGS) entry which is preliminary data.</text>
</comment>
<keyword evidence="2 9" id="KW-0963">Cytoplasm</keyword>
<feature type="domain" description="tRNA synthetases class I (E and Q) anti-codon binding" evidence="13">
    <location>
        <begin position="462"/>
        <end position="534"/>
    </location>
</feature>
<keyword evidence="6 9" id="KW-0648">Protein biosynthesis</keyword>
<dbReference type="FunFam" id="2.40.240.10:FF:000003">
    <property type="entry name" value="Glutamine--tRNA ligase"/>
    <property type="match status" value="1"/>
</dbReference>
<dbReference type="FunFam" id="1.10.1160.10:FF:000001">
    <property type="entry name" value="Glutamine--tRNA ligase"/>
    <property type="match status" value="1"/>
</dbReference>
<keyword evidence="4 9" id="KW-0547">Nucleotide-binding</keyword>
<dbReference type="InterPro" id="IPR020059">
    <property type="entry name" value="Glu/Gln-tRNA-synth_Ib_codon-bd"/>
</dbReference>
<evidence type="ECO:0000256" key="4">
    <source>
        <dbReference type="ARBA" id="ARBA00022741"/>
    </source>
</evidence>
<dbReference type="FunFam" id="3.90.800.10:FF:000001">
    <property type="entry name" value="Glutamine--tRNA ligase"/>
    <property type="match status" value="1"/>
</dbReference>
<dbReference type="InterPro" id="IPR014729">
    <property type="entry name" value="Rossmann-like_a/b/a_fold"/>
</dbReference>
<evidence type="ECO:0000259" key="13">
    <source>
        <dbReference type="Pfam" id="PF20974"/>
    </source>
</evidence>
<dbReference type="NCBIfam" id="NF011291">
    <property type="entry name" value="PRK14703.1"/>
    <property type="match status" value="1"/>
</dbReference>
<feature type="short sequence motif" description="'KMSKS' region" evidence="9">
    <location>
        <begin position="273"/>
        <end position="277"/>
    </location>
</feature>
<keyword evidence="3 9" id="KW-0436">Ligase</keyword>
<dbReference type="GO" id="GO:0006424">
    <property type="term" value="P:glutamyl-tRNA aminoacylation"/>
    <property type="evidence" value="ECO:0007669"/>
    <property type="project" value="UniProtKB-UniRule"/>
</dbReference>
<feature type="domain" description="Glutamyl/glutaminyl-tRNA synthetase class Ib catalytic" evidence="11">
    <location>
        <begin position="34"/>
        <end position="342"/>
    </location>
</feature>
<evidence type="ECO:0000256" key="10">
    <source>
        <dbReference type="RuleBase" id="RU363037"/>
    </source>
</evidence>
<comment type="caution">
    <text evidence="9">Lacks conserved residue(s) required for the propagation of feature annotation.</text>
</comment>
<dbReference type="Gene3D" id="3.40.50.620">
    <property type="entry name" value="HUPs"/>
    <property type="match status" value="1"/>
</dbReference>
<dbReference type="PROSITE" id="PS00178">
    <property type="entry name" value="AA_TRNA_LIGASE_I"/>
    <property type="match status" value="1"/>
</dbReference>
<feature type="binding site" evidence="9">
    <location>
        <begin position="46"/>
        <end position="52"/>
    </location>
    <ligand>
        <name>ATP</name>
        <dbReference type="ChEBI" id="CHEBI:30616"/>
    </ligand>
</feature>
<organism evidence="14 15">
    <name type="scientific">Gilliamella apis</name>
    <dbReference type="NCBI Taxonomy" id="1970738"/>
    <lineage>
        <taxon>Bacteria</taxon>
        <taxon>Pseudomonadati</taxon>
        <taxon>Pseudomonadota</taxon>
        <taxon>Gammaproteobacteria</taxon>
        <taxon>Orbales</taxon>
        <taxon>Orbaceae</taxon>
        <taxon>Gilliamella</taxon>
    </lineage>
</organism>
<protein>
    <recommendedName>
        <fullName evidence="9">Glutamine--tRNA ligase</fullName>
        <ecNumber evidence="9">6.1.1.18</ecNumber>
    </recommendedName>
    <alternativeName>
        <fullName evidence="9">Glutaminyl-tRNA synthetase</fullName>
        <shortName evidence="9">GlnRS</shortName>
    </alternativeName>
</protein>
<evidence type="ECO:0000256" key="6">
    <source>
        <dbReference type="ARBA" id="ARBA00022917"/>
    </source>
</evidence>
<dbReference type="InterPro" id="IPR001412">
    <property type="entry name" value="aa-tRNA-synth_I_CS"/>
</dbReference>
<keyword evidence="15" id="KW-1185">Reference proteome</keyword>
<dbReference type="InterPro" id="IPR020061">
    <property type="entry name" value="Glu_tRNA_lig_a-bdl"/>
</dbReference>
<evidence type="ECO:0000256" key="7">
    <source>
        <dbReference type="ARBA" id="ARBA00023146"/>
    </source>
</evidence>
<dbReference type="CDD" id="cd00807">
    <property type="entry name" value="GlnRS_core"/>
    <property type="match status" value="1"/>
</dbReference>
<evidence type="ECO:0000256" key="8">
    <source>
        <dbReference type="ARBA" id="ARBA00048270"/>
    </source>
</evidence>
<dbReference type="NCBIfam" id="TIGR00440">
    <property type="entry name" value="glnS"/>
    <property type="match status" value="1"/>
</dbReference>
<keyword evidence="5 9" id="KW-0067">ATP-binding</keyword>
<feature type="binding site" evidence="9">
    <location>
        <begin position="40"/>
        <end position="42"/>
    </location>
    <ligand>
        <name>ATP</name>
        <dbReference type="ChEBI" id="CHEBI:30616"/>
    </ligand>
</feature>
<dbReference type="InterPro" id="IPR020056">
    <property type="entry name" value="Rbsml_bL25/Gln-tRNA_synth_N"/>
</dbReference>
<dbReference type="InterPro" id="IPR022861">
    <property type="entry name" value="Gln_tRNA_ligase_bac"/>
</dbReference>
<feature type="binding site" evidence="9">
    <location>
        <position position="217"/>
    </location>
    <ligand>
        <name>L-glutamine</name>
        <dbReference type="ChEBI" id="CHEBI:58359"/>
    </ligand>
</feature>
<comment type="subcellular location">
    <subcellularLocation>
        <location evidence="9">Cytoplasm</location>
    </subcellularLocation>
</comment>
<dbReference type="InterPro" id="IPR004514">
    <property type="entry name" value="Gln-tRNA-synth"/>
</dbReference>
<dbReference type="PRINTS" id="PR00987">
    <property type="entry name" value="TRNASYNTHGLU"/>
</dbReference>
<feature type="domain" description="Glutamyl/glutaminyl-tRNA synthetase class Ib anti-codon binding" evidence="12">
    <location>
        <begin position="345"/>
        <end position="445"/>
    </location>
</feature>
<feature type="short sequence motif" description="'HIGH' region" evidence="9">
    <location>
        <begin position="39"/>
        <end position="49"/>
    </location>
</feature>
<evidence type="ECO:0000313" key="14">
    <source>
        <dbReference type="EMBL" id="PXY92738.1"/>
    </source>
</evidence>
<dbReference type="PANTHER" id="PTHR43097">
    <property type="entry name" value="GLUTAMINE-TRNA LIGASE"/>
    <property type="match status" value="1"/>
</dbReference>
<dbReference type="InterPro" id="IPR049437">
    <property type="entry name" value="tRNA-synt_1c_C2"/>
</dbReference>
<dbReference type="InterPro" id="IPR050132">
    <property type="entry name" value="Gln/Glu-tRNA_Ligase"/>
</dbReference>
<dbReference type="Gene3D" id="3.90.800.10">
    <property type="entry name" value="Glutamyl-tRNA Synthetase, Domain 3"/>
    <property type="match status" value="1"/>
</dbReference>
<comment type="catalytic activity">
    <reaction evidence="8 9">
        <text>tRNA(Gln) + L-glutamine + ATP = L-glutaminyl-tRNA(Gln) + AMP + diphosphate</text>
        <dbReference type="Rhea" id="RHEA:20121"/>
        <dbReference type="Rhea" id="RHEA-COMP:9662"/>
        <dbReference type="Rhea" id="RHEA-COMP:9681"/>
        <dbReference type="ChEBI" id="CHEBI:30616"/>
        <dbReference type="ChEBI" id="CHEBI:33019"/>
        <dbReference type="ChEBI" id="CHEBI:58359"/>
        <dbReference type="ChEBI" id="CHEBI:78442"/>
        <dbReference type="ChEBI" id="CHEBI:78521"/>
        <dbReference type="ChEBI" id="CHEBI:456215"/>
        <dbReference type="EC" id="6.1.1.18"/>
    </reaction>
</comment>
<dbReference type="GO" id="GO:0005524">
    <property type="term" value="F:ATP binding"/>
    <property type="evidence" value="ECO:0007669"/>
    <property type="project" value="UniProtKB-UniRule"/>
</dbReference>
<dbReference type="SUPFAM" id="SSF50715">
    <property type="entry name" value="Ribosomal protein L25-like"/>
    <property type="match status" value="1"/>
</dbReference>
<sequence>MSGVLPAENETRPTNFIRQIIDADLAAGKYKTTHTRFPPEPNGYLHIGHAKSICLNFGIAQDYQGKCNLRFDDTNPAKEDIEYVESIKEDVRWLGFQWDGEICYSSDYFDRLYEYAIELINKGLAYVDELSADEIREYRGTLTQAGKNSPYRDRSIEENLALFIQMKEGKFAEGKACLRAKIDMASPFIVMRDPVLYRIKFAEHHQTGNKWCIYPMYDFTHCISDAIENITHSLCTLEFQDNRRLYDWVLDNITIEARPHQYEFSRLNLEYAITSKRKLTQLVSEQIVDGWNDPRMPTVSGLRRRGYTPASIREFCRRIGVTKQENTVEMSTLEFCIREDLNENAPRAMAVLDPVKVVIENFSETLDEVLSMPNHPNRPELGHREVTFTREIYIDRADFREEANKNYKRLVLGKEVRLRNAYVIRAERVEKDVDGNIQTIYCSYDPATLNKNPEDGRKVKGVIHWVSAKFAKPAEIRLYDRLFNTPNPGSAEDFLSTINPNSLIIKHGFVEPSLQKAEAEHAYQFEREGYFCLDSKYATEDNLVFNRTVGLRDSWNEA</sequence>
<name>A0A2V4DT58_9GAMM</name>
<dbReference type="PANTHER" id="PTHR43097:SF5">
    <property type="entry name" value="GLUTAMATE--TRNA LIGASE"/>
    <property type="match status" value="1"/>
</dbReference>